<accession>A0A4R6UF21</accession>
<proteinExistence type="predicted"/>
<evidence type="ECO:0000313" key="2">
    <source>
        <dbReference type="EMBL" id="TDQ45318.1"/>
    </source>
</evidence>
<evidence type="ECO:0000313" key="3">
    <source>
        <dbReference type="Proteomes" id="UP000295510"/>
    </source>
</evidence>
<keyword evidence="1" id="KW-0472">Membrane</keyword>
<keyword evidence="1" id="KW-0812">Transmembrane</keyword>
<dbReference type="Pfam" id="PF07963">
    <property type="entry name" value="N_methyl"/>
    <property type="match status" value="1"/>
</dbReference>
<gene>
    <name evidence="2" type="ORF">DFR43_101221</name>
</gene>
<keyword evidence="3" id="KW-1185">Reference proteome</keyword>
<dbReference type="Proteomes" id="UP000295510">
    <property type="component" value="Unassembled WGS sequence"/>
</dbReference>
<dbReference type="OrthoDB" id="8547299at2"/>
<reference evidence="2 3" key="1">
    <citation type="submission" date="2019-03" db="EMBL/GenBank/DDBJ databases">
        <title>Genomic Encyclopedia of Type Strains, Phase IV (KMG-IV): sequencing the most valuable type-strain genomes for metagenomic binning, comparative biology and taxonomic classification.</title>
        <authorList>
            <person name="Goeker M."/>
        </authorList>
    </citation>
    <scope>NUCLEOTIDE SEQUENCE [LARGE SCALE GENOMIC DNA]</scope>
    <source>
        <strain evidence="2 3">DSM 19605</strain>
    </source>
</reference>
<organism evidence="2 3">
    <name type="scientific">Tepidicella xavieri</name>
    <dbReference type="NCBI Taxonomy" id="360241"/>
    <lineage>
        <taxon>Bacteria</taxon>
        <taxon>Pseudomonadati</taxon>
        <taxon>Pseudomonadota</taxon>
        <taxon>Betaproteobacteria</taxon>
        <taxon>Burkholderiales</taxon>
        <taxon>Tepidicella</taxon>
    </lineage>
</organism>
<protein>
    <submittedName>
        <fullName evidence="2">Type IV pilus assembly protein PilV</fullName>
    </submittedName>
</protein>
<sequence>MPPVNRQQGASLIEVLVSVVILAIGLLGMLGLQAASLRNNQSASERTVAVVASYAIIDAMRANRTAALAGAYNYDIDTPNCAPPSGATQANLDVAQWLNSLRADLGPTACGNINCLQGVCTVRIRWNDERATGGQAAFQIDTEVRL</sequence>
<comment type="caution">
    <text evidence="2">The sequence shown here is derived from an EMBL/GenBank/DDBJ whole genome shotgun (WGS) entry which is preliminary data.</text>
</comment>
<feature type="transmembrane region" description="Helical" evidence="1">
    <location>
        <begin position="12"/>
        <end position="32"/>
    </location>
</feature>
<dbReference type="AlphaFoldDB" id="A0A4R6UF21"/>
<keyword evidence="1" id="KW-1133">Transmembrane helix</keyword>
<name>A0A4R6UF21_9BURK</name>
<dbReference type="InterPro" id="IPR012902">
    <property type="entry name" value="N_methyl_site"/>
</dbReference>
<dbReference type="InterPro" id="IPR013362">
    <property type="entry name" value="Pilus_4_PilV"/>
</dbReference>
<evidence type="ECO:0000256" key="1">
    <source>
        <dbReference type="SAM" id="Phobius"/>
    </source>
</evidence>
<dbReference type="EMBL" id="SNYL01000001">
    <property type="protein sequence ID" value="TDQ45318.1"/>
    <property type="molecule type" value="Genomic_DNA"/>
</dbReference>
<dbReference type="NCBIfam" id="TIGR02523">
    <property type="entry name" value="type_IV_pilV"/>
    <property type="match status" value="1"/>
</dbReference>
<dbReference type="NCBIfam" id="TIGR02532">
    <property type="entry name" value="IV_pilin_GFxxxE"/>
    <property type="match status" value="1"/>
</dbReference>